<dbReference type="InterPro" id="IPR002645">
    <property type="entry name" value="STAS_dom"/>
</dbReference>
<dbReference type="PANTHER" id="PTHR35849:SF1">
    <property type="entry name" value="INTERMEMBRANE PHOSPHOLIPID TRANSPORT SYSTEM BINDING PROTEIN MLAB"/>
    <property type="match status" value="1"/>
</dbReference>
<keyword evidence="3" id="KW-1185">Reference proteome</keyword>
<reference evidence="3" key="1">
    <citation type="submission" date="2015-11" db="EMBL/GenBank/DDBJ databases">
        <authorList>
            <person name="Blom J."/>
        </authorList>
    </citation>
    <scope>NUCLEOTIDE SEQUENCE [LARGE SCALE GENOMIC DNA]</scope>
</reference>
<evidence type="ECO:0000259" key="1">
    <source>
        <dbReference type="PROSITE" id="PS50801"/>
    </source>
</evidence>
<dbReference type="PANTHER" id="PTHR35849">
    <property type="entry name" value="BLR2341 PROTEIN"/>
    <property type="match status" value="1"/>
</dbReference>
<dbReference type="SUPFAM" id="SSF52091">
    <property type="entry name" value="SpoIIaa-like"/>
    <property type="match status" value="1"/>
</dbReference>
<evidence type="ECO:0000313" key="3">
    <source>
        <dbReference type="Proteomes" id="UP000059419"/>
    </source>
</evidence>
<sequence>MTTLRWHLDGSAIRLSGELDRETLLDLWQQRTSVMKQIDVIDVSALDRVDSAGLALLVHLRQIAQEQGTTPRFQGITDKLQSLITLYNLQQIITAN</sequence>
<dbReference type="PROSITE" id="PS50801">
    <property type="entry name" value="STAS"/>
    <property type="match status" value="1"/>
</dbReference>
<evidence type="ECO:0000313" key="2">
    <source>
        <dbReference type="EMBL" id="CUU22709.1"/>
    </source>
</evidence>
<dbReference type="NCBIfam" id="NF033618">
    <property type="entry name" value="mlaB_1"/>
    <property type="match status" value="1"/>
</dbReference>
<dbReference type="Gene3D" id="3.30.750.24">
    <property type="entry name" value="STAS domain"/>
    <property type="match status" value="1"/>
</dbReference>
<protein>
    <recommendedName>
        <fullName evidence="1">STAS domain-containing protein</fullName>
    </recommendedName>
</protein>
<dbReference type="InterPro" id="IPR049743">
    <property type="entry name" value="MlaB"/>
</dbReference>
<dbReference type="AlphaFoldDB" id="A0A0U5L0T3"/>
<dbReference type="InterPro" id="IPR052746">
    <property type="entry name" value="MlaB_ABC_Transporter"/>
</dbReference>
<dbReference type="KEGG" id="ege:EM595_0472"/>
<proteinExistence type="predicted"/>
<dbReference type="STRING" id="1619313.EM595_0472"/>
<organism evidence="2 3">
    <name type="scientific">Duffyella gerundensis</name>
    <dbReference type="NCBI Taxonomy" id="1619313"/>
    <lineage>
        <taxon>Bacteria</taxon>
        <taxon>Pseudomonadati</taxon>
        <taxon>Pseudomonadota</taxon>
        <taxon>Gammaproteobacteria</taxon>
        <taxon>Enterobacterales</taxon>
        <taxon>Erwiniaceae</taxon>
        <taxon>Duffyella</taxon>
    </lineage>
</organism>
<dbReference type="InterPro" id="IPR036513">
    <property type="entry name" value="STAS_dom_sf"/>
</dbReference>
<dbReference type="PATRIC" id="fig|1619313.3.peg.489"/>
<dbReference type="CDD" id="cd07043">
    <property type="entry name" value="STAS_anti-anti-sigma_factors"/>
    <property type="match status" value="1"/>
</dbReference>
<gene>
    <name evidence="2" type="ORF">EM595_0472</name>
</gene>
<dbReference type="Proteomes" id="UP000059419">
    <property type="component" value="Chromosome 1"/>
</dbReference>
<feature type="domain" description="STAS" evidence="1">
    <location>
        <begin position="13"/>
        <end position="96"/>
    </location>
</feature>
<dbReference type="Pfam" id="PF13466">
    <property type="entry name" value="STAS_2"/>
    <property type="match status" value="1"/>
</dbReference>
<accession>A0A0U5L0T3</accession>
<dbReference type="InterPro" id="IPR058548">
    <property type="entry name" value="MlaB-like_STAS"/>
</dbReference>
<dbReference type="OrthoDB" id="5687860at2"/>
<name>A0A0U5L0T3_9GAMM</name>
<dbReference type="EMBL" id="LN907827">
    <property type="protein sequence ID" value="CUU22709.1"/>
    <property type="molecule type" value="Genomic_DNA"/>
</dbReference>